<dbReference type="SUPFAM" id="SSF53807">
    <property type="entry name" value="Helical backbone' metal receptor"/>
    <property type="match status" value="1"/>
</dbReference>
<dbReference type="Gene3D" id="3.40.50.1980">
    <property type="entry name" value="Nitrogenase molybdenum iron protein domain"/>
    <property type="match status" value="2"/>
</dbReference>
<dbReference type="Pfam" id="PF01497">
    <property type="entry name" value="Peripla_BP_2"/>
    <property type="match status" value="1"/>
</dbReference>
<dbReference type="Proteomes" id="UP000231553">
    <property type="component" value="Unassembled WGS sequence"/>
</dbReference>
<comment type="caution">
    <text evidence="3">The sequence shown here is derived from an EMBL/GenBank/DDBJ whole genome shotgun (WGS) entry which is preliminary data.</text>
</comment>
<feature type="signal peptide" evidence="1">
    <location>
        <begin position="1"/>
        <end position="18"/>
    </location>
</feature>
<dbReference type="PROSITE" id="PS50983">
    <property type="entry name" value="FE_B12_PBP"/>
    <property type="match status" value="1"/>
</dbReference>
<dbReference type="AlphaFoldDB" id="A0A2M8IYN5"/>
<dbReference type="RefSeq" id="WP_100163509.1">
    <property type="nucleotide sequence ID" value="NZ_PGTB01000080.1"/>
</dbReference>
<evidence type="ECO:0000256" key="1">
    <source>
        <dbReference type="SAM" id="SignalP"/>
    </source>
</evidence>
<evidence type="ECO:0000313" key="4">
    <source>
        <dbReference type="Proteomes" id="UP000231553"/>
    </source>
</evidence>
<keyword evidence="4" id="KW-1185">Reference proteome</keyword>
<evidence type="ECO:0000259" key="2">
    <source>
        <dbReference type="PROSITE" id="PS50983"/>
    </source>
</evidence>
<gene>
    <name evidence="3" type="ORF">CVM52_16150</name>
</gene>
<reference evidence="3 4" key="1">
    <citation type="journal article" date="2018" name="Int. J. Syst. Evol. Microbiol.">
        <title>Pseudooceanicola lipolyticus sp. nov., a marine alphaproteobacterium, reclassification of Oceanicola flagellatus as Pseudooceanicola flagellatus comb. nov. and emended description of the genus Pseudooceanicola.</title>
        <authorList>
            <person name="Huang M.-M."/>
            <person name="Guo L.-L."/>
            <person name="Wu Y.-H."/>
            <person name="Lai Q.-L."/>
            <person name="Shao Z.-Z."/>
            <person name="Wang C.-S."/>
            <person name="Wu M."/>
            <person name="Xu X.-W."/>
        </authorList>
    </citation>
    <scope>NUCLEOTIDE SEQUENCE [LARGE SCALE GENOMIC DNA]</scope>
    <source>
        <strain evidence="3 4">157</strain>
    </source>
</reference>
<feature type="domain" description="Fe/B12 periplasmic-binding" evidence="2">
    <location>
        <begin position="21"/>
        <end position="277"/>
    </location>
</feature>
<dbReference type="InterPro" id="IPR050902">
    <property type="entry name" value="ABC_Transporter_SBP"/>
</dbReference>
<dbReference type="OrthoDB" id="9797736at2"/>
<evidence type="ECO:0000313" key="3">
    <source>
        <dbReference type="EMBL" id="PJE35622.1"/>
    </source>
</evidence>
<dbReference type="InterPro" id="IPR002491">
    <property type="entry name" value="ABC_transptr_periplasmic_BD"/>
</dbReference>
<name>A0A2M8IYN5_9RHOB</name>
<accession>A0A2M8IYN5</accession>
<organism evidence="3 4">
    <name type="scientific">Pseudooceanicola lipolyticus</name>
    <dbReference type="NCBI Taxonomy" id="2029104"/>
    <lineage>
        <taxon>Bacteria</taxon>
        <taxon>Pseudomonadati</taxon>
        <taxon>Pseudomonadota</taxon>
        <taxon>Alphaproteobacteria</taxon>
        <taxon>Rhodobacterales</taxon>
        <taxon>Paracoccaceae</taxon>
        <taxon>Pseudooceanicola</taxon>
    </lineage>
</organism>
<dbReference type="CDD" id="cd01149">
    <property type="entry name" value="HutB"/>
    <property type="match status" value="1"/>
</dbReference>
<dbReference type="PANTHER" id="PTHR30535:SF4">
    <property type="entry name" value="HEMIN-BINDING PERIPLASMIC PROTEIN HMUT"/>
    <property type="match status" value="1"/>
</dbReference>
<sequence length="277" mass="27914">MIRALALAAALVSGTAQAQERVVSIGGSVTEIVHALGQGDRLIARDTTSTYPEGVTALPDVGYLRALSPEGVLSTAPDLVLAEEGAGPPEALEVLENASVPVVIVPNEPSPAGVLAKIRAIGAALATEAEAEALAIAIGERLDQVQARIAGLPPEGRKRVLFILSTQGGRILASGSGTSADAMIALAGGVNAVTGFSGYKPLTDEAVIEAAPDAILMMARGGDHIADQAELLALPAISVTPAAETGSVIRMDGLYLLGFGPRTADAVADLAAALYGE</sequence>
<keyword evidence="1" id="KW-0732">Signal</keyword>
<dbReference type="EMBL" id="PGTB01000080">
    <property type="protein sequence ID" value="PJE35622.1"/>
    <property type="molecule type" value="Genomic_DNA"/>
</dbReference>
<feature type="chain" id="PRO_5014604831" evidence="1">
    <location>
        <begin position="19"/>
        <end position="277"/>
    </location>
</feature>
<proteinExistence type="predicted"/>
<protein>
    <submittedName>
        <fullName evidence="3">Hemin ABC transporter substrate-binding protein</fullName>
    </submittedName>
</protein>
<dbReference type="PANTHER" id="PTHR30535">
    <property type="entry name" value="VITAMIN B12-BINDING PROTEIN"/>
    <property type="match status" value="1"/>
</dbReference>